<organism evidence="2 3">
    <name type="scientific">Legionella antarctica</name>
    <dbReference type="NCBI Taxonomy" id="2708020"/>
    <lineage>
        <taxon>Bacteria</taxon>
        <taxon>Pseudomonadati</taxon>
        <taxon>Pseudomonadota</taxon>
        <taxon>Gammaproteobacteria</taxon>
        <taxon>Legionellales</taxon>
        <taxon>Legionellaceae</taxon>
        <taxon>Legionella</taxon>
    </lineage>
</organism>
<sequence>MQDKSESTLEIDIPADMQCEIVKHLPRTDLFNFYLASKTHQALFQPELNARKTIHTFLRHVVCGEHEQVKAMLEKNIDLLFKREQVKDCSERVFSEISGFEYALWSLDKDLWTLMLDCIPKNEEGQEVLARLLTQYKKLEAKVVTYSLNGNPITEVHFDFKETIIKELETQVTSINASGPKNWDAIKEQWRKGVGGAQRLLPVHVVHWYCCETPFYPIPKFREQQPSRQKQFYNSLTGKDEDWFHKGSKLSVDFAIFKGVRGVVVWSVGRPEVGASSVDDLAAMKELCEVRTNDFNNINQQLEDQLLADNRPMAAHI</sequence>
<name>A0A6F8T4C4_9GAMM</name>
<keyword evidence="3" id="KW-1185">Reference proteome</keyword>
<reference evidence="2" key="1">
    <citation type="journal article" date="2020" name="Microbiol. Resour. Announc.">
        <title>Complete Genome Sequence of Novel Psychrotolerant Legionella Strain TUM19329, Isolated from Antarctic Lake Sediment.</title>
        <authorList>
            <person name="Shimada S."/>
            <person name="Nakai R."/>
            <person name="Aoki K."/>
            <person name="Shimoeda N."/>
            <person name="Ohno G."/>
            <person name="Miyazaki Y."/>
            <person name="Kudoh S."/>
            <person name="Imura S."/>
            <person name="Watanabe K."/>
            <person name="Ishii Y."/>
            <person name="Tateda K."/>
        </authorList>
    </citation>
    <scope>NUCLEOTIDE SEQUENCE [LARGE SCALE GENOMIC DNA]</scope>
    <source>
        <strain evidence="2">TUM19329</strain>
    </source>
</reference>
<dbReference type="AlphaFoldDB" id="A0A6F8T4C4"/>
<evidence type="ECO:0008006" key="4">
    <source>
        <dbReference type="Google" id="ProtNLM"/>
    </source>
</evidence>
<dbReference type="KEGG" id="lant:TUM19329_12330"/>
<gene>
    <name evidence="2" type="ORF">TUM19329_12330</name>
</gene>
<dbReference type="RefSeq" id="WP_173236631.1">
    <property type="nucleotide sequence ID" value="NZ_AP022839.1"/>
</dbReference>
<protein>
    <recommendedName>
        <fullName evidence="4">F-box domain-containing protein</fullName>
    </recommendedName>
</protein>
<evidence type="ECO:0000313" key="2">
    <source>
        <dbReference type="EMBL" id="BCA94872.1"/>
    </source>
</evidence>
<evidence type="ECO:0000256" key="1">
    <source>
        <dbReference type="SAM" id="Coils"/>
    </source>
</evidence>
<proteinExistence type="predicted"/>
<dbReference type="EMBL" id="AP022839">
    <property type="protein sequence ID" value="BCA94872.1"/>
    <property type="molecule type" value="Genomic_DNA"/>
</dbReference>
<accession>A0A6F8T4C4</accession>
<evidence type="ECO:0000313" key="3">
    <source>
        <dbReference type="Proteomes" id="UP000502894"/>
    </source>
</evidence>
<dbReference type="Proteomes" id="UP000502894">
    <property type="component" value="Chromosome"/>
</dbReference>
<feature type="coiled-coil region" evidence="1">
    <location>
        <begin position="122"/>
        <end position="149"/>
    </location>
</feature>
<keyword evidence="1" id="KW-0175">Coiled coil</keyword>